<feature type="chain" id="PRO_5018330918" description="HAD-like protein" evidence="1">
    <location>
        <begin position="32"/>
        <end position="316"/>
    </location>
</feature>
<sequence length="316" mass="35852">MLPRRPPFKIFLLTTFTLLLLLFIQSRPAQAMPRIILLTDFDETLTQLHNDTTPIIARAAYALHPENDQPTYPWEWYTKMWDDDYAVISASFPPESRKSFDDEEMFAGLIRGVEEASVRRVEAGGVFRGMRRRDLIKEAHKNNGCVMRSGWRGVFDKVTRQGGRIAVISVGWSREWIGYCLGEPGDVGVYANELIAGPDGNLTGYLDRTGLNGGGLWNSIDKRDYVRWIAQQEKKKGDGVVVVYVGDAPTDFFAMYEADVGLVFGRRLDYVCGRLGVPIRKGIPERFVGNGDAEKKSLFEIEEWEEIGEWIDSLEE</sequence>
<dbReference type="InterPro" id="IPR023214">
    <property type="entry name" value="HAD_sf"/>
</dbReference>
<dbReference type="PANTHER" id="PTHR28181:SF1">
    <property type="entry name" value="COLD TOLERANCE PROTEIN 1"/>
    <property type="match status" value="1"/>
</dbReference>
<dbReference type="Gene3D" id="3.40.50.1000">
    <property type="entry name" value="HAD superfamily/HAD-like"/>
    <property type="match status" value="1"/>
</dbReference>
<dbReference type="STRING" id="1336337.A0A3N4J4R9"/>
<keyword evidence="3" id="KW-1185">Reference proteome</keyword>
<dbReference type="InterPro" id="IPR036412">
    <property type="entry name" value="HAD-like_sf"/>
</dbReference>
<keyword evidence="1" id="KW-0732">Signal</keyword>
<feature type="signal peptide" evidence="1">
    <location>
        <begin position="1"/>
        <end position="31"/>
    </location>
</feature>
<evidence type="ECO:0000256" key="1">
    <source>
        <dbReference type="SAM" id="SignalP"/>
    </source>
</evidence>
<accession>A0A3N4J4R9</accession>
<organism evidence="2 3">
    <name type="scientific">Choiromyces venosus 120613-1</name>
    <dbReference type="NCBI Taxonomy" id="1336337"/>
    <lineage>
        <taxon>Eukaryota</taxon>
        <taxon>Fungi</taxon>
        <taxon>Dikarya</taxon>
        <taxon>Ascomycota</taxon>
        <taxon>Pezizomycotina</taxon>
        <taxon>Pezizomycetes</taxon>
        <taxon>Pezizales</taxon>
        <taxon>Tuberaceae</taxon>
        <taxon>Choiromyces</taxon>
    </lineage>
</organism>
<proteinExistence type="predicted"/>
<name>A0A3N4J4R9_9PEZI</name>
<gene>
    <name evidence="2" type="ORF">L873DRAFT_1818014</name>
</gene>
<dbReference type="EMBL" id="ML120478">
    <property type="protein sequence ID" value="RPA92237.1"/>
    <property type="molecule type" value="Genomic_DNA"/>
</dbReference>
<dbReference type="InterPro" id="IPR050849">
    <property type="entry name" value="HAD-like_hydrolase_phosphatase"/>
</dbReference>
<dbReference type="OrthoDB" id="10255128at2759"/>
<reference evidence="2 3" key="1">
    <citation type="journal article" date="2018" name="Nat. Ecol. Evol.">
        <title>Pezizomycetes genomes reveal the molecular basis of ectomycorrhizal truffle lifestyle.</title>
        <authorList>
            <person name="Murat C."/>
            <person name="Payen T."/>
            <person name="Noel B."/>
            <person name="Kuo A."/>
            <person name="Morin E."/>
            <person name="Chen J."/>
            <person name="Kohler A."/>
            <person name="Krizsan K."/>
            <person name="Balestrini R."/>
            <person name="Da Silva C."/>
            <person name="Montanini B."/>
            <person name="Hainaut M."/>
            <person name="Levati E."/>
            <person name="Barry K.W."/>
            <person name="Belfiori B."/>
            <person name="Cichocki N."/>
            <person name="Clum A."/>
            <person name="Dockter R.B."/>
            <person name="Fauchery L."/>
            <person name="Guy J."/>
            <person name="Iotti M."/>
            <person name="Le Tacon F."/>
            <person name="Lindquist E.A."/>
            <person name="Lipzen A."/>
            <person name="Malagnac F."/>
            <person name="Mello A."/>
            <person name="Molinier V."/>
            <person name="Miyauchi S."/>
            <person name="Poulain J."/>
            <person name="Riccioni C."/>
            <person name="Rubini A."/>
            <person name="Sitrit Y."/>
            <person name="Splivallo R."/>
            <person name="Traeger S."/>
            <person name="Wang M."/>
            <person name="Zifcakova L."/>
            <person name="Wipf D."/>
            <person name="Zambonelli A."/>
            <person name="Paolocci F."/>
            <person name="Nowrousian M."/>
            <person name="Ottonello S."/>
            <person name="Baldrian P."/>
            <person name="Spatafora J.W."/>
            <person name="Henrissat B."/>
            <person name="Nagy L.G."/>
            <person name="Aury J.M."/>
            <person name="Wincker P."/>
            <person name="Grigoriev I.V."/>
            <person name="Bonfante P."/>
            <person name="Martin F.M."/>
        </authorList>
    </citation>
    <scope>NUCLEOTIDE SEQUENCE [LARGE SCALE GENOMIC DNA]</scope>
    <source>
        <strain evidence="2 3">120613-1</strain>
    </source>
</reference>
<dbReference type="AlphaFoldDB" id="A0A3N4J4R9"/>
<evidence type="ECO:0000313" key="3">
    <source>
        <dbReference type="Proteomes" id="UP000276215"/>
    </source>
</evidence>
<dbReference type="SUPFAM" id="SSF56784">
    <property type="entry name" value="HAD-like"/>
    <property type="match status" value="1"/>
</dbReference>
<protein>
    <recommendedName>
        <fullName evidence="4">HAD-like protein</fullName>
    </recommendedName>
</protein>
<evidence type="ECO:0000313" key="2">
    <source>
        <dbReference type="EMBL" id="RPA92237.1"/>
    </source>
</evidence>
<dbReference type="PANTHER" id="PTHR28181">
    <property type="entry name" value="UPF0655 PROTEIN YCR015C"/>
    <property type="match status" value="1"/>
</dbReference>
<evidence type="ECO:0008006" key="4">
    <source>
        <dbReference type="Google" id="ProtNLM"/>
    </source>
</evidence>
<dbReference type="Pfam" id="PF12710">
    <property type="entry name" value="HAD"/>
    <property type="match status" value="1"/>
</dbReference>
<dbReference type="Proteomes" id="UP000276215">
    <property type="component" value="Unassembled WGS sequence"/>
</dbReference>